<evidence type="ECO:0000313" key="1">
    <source>
        <dbReference type="EMBL" id="API87096.1"/>
    </source>
</evidence>
<gene>
    <name evidence="1" type="ORF">F7310_06890</name>
</gene>
<keyword evidence="2" id="KW-1185">Reference proteome</keyword>
<protein>
    <submittedName>
        <fullName evidence="1">Uncharacterized protein</fullName>
    </submittedName>
</protein>
<dbReference type="RefSeq" id="WP_072712762.1">
    <property type="nucleotide sequence ID" value="NZ_CP016796.1"/>
</dbReference>
<accession>A0A1L4BTB6</accession>
<reference evidence="1 2" key="1">
    <citation type="journal article" date="2016" name="Appl. Environ. Microbiol.">
        <title>Whole genome relationships among Francisella bacteria of diverse origin define new species and provide specific regions for detection.</title>
        <authorList>
            <person name="Challacombe J.F."/>
            <person name="Petersen J.M."/>
            <person name="Gallegos-Graves V."/>
            <person name="Hodge D."/>
            <person name="Pillai S."/>
            <person name="Kuske C.R."/>
        </authorList>
    </citation>
    <scope>NUCLEOTIDE SEQUENCE [LARGE SCALE GENOMIC DNA]</scope>
    <source>
        <strain evidence="2">TX07-7310</strain>
    </source>
</reference>
<dbReference type="AlphaFoldDB" id="A0A1L4BTB6"/>
<dbReference type="OrthoDB" id="5604508at2"/>
<name>A0A1L4BTB6_9GAMM</name>
<dbReference type="STRING" id="573570.F7310_06890"/>
<dbReference type="Proteomes" id="UP000184222">
    <property type="component" value="Chromosome"/>
</dbReference>
<dbReference type="KEGG" id="frx:F7310_06890"/>
<evidence type="ECO:0000313" key="2">
    <source>
        <dbReference type="Proteomes" id="UP000184222"/>
    </source>
</evidence>
<dbReference type="EMBL" id="CP016796">
    <property type="protein sequence ID" value="API87096.1"/>
    <property type="molecule type" value="Genomic_DNA"/>
</dbReference>
<proteinExistence type="predicted"/>
<organism evidence="1 2">
    <name type="scientific">Francisella uliginis</name>
    <dbReference type="NCBI Taxonomy" id="573570"/>
    <lineage>
        <taxon>Bacteria</taxon>
        <taxon>Pseudomonadati</taxon>
        <taxon>Pseudomonadota</taxon>
        <taxon>Gammaproteobacteria</taxon>
        <taxon>Thiotrichales</taxon>
        <taxon>Francisellaceae</taxon>
        <taxon>Francisella</taxon>
    </lineage>
</organism>
<sequence>MNTIDTKDTLNIIIIRGYFSKGDSVVHADINGIKVRITTVALGRPVFVKRKLKRIINKYKISSENYDLIYAISMSAGISSLIDEELYKKLHLITPFFIHHKTMRVLRKVRLRKMLGAYFLLLMNGKLGKFNENIRVTLTENDTIVDNKFFESTWGEVNLIKDLDHTLNDEVIENIIKRDIRLISSNNQQL</sequence>